<feature type="transmembrane region" description="Helical" evidence="1">
    <location>
        <begin position="6"/>
        <end position="23"/>
    </location>
</feature>
<sequence>MKVELALALISIPVFFYLGRYSARYRFVRVRPRYRQSVRQFIRGK</sequence>
<evidence type="ECO:0000256" key="1">
    <source>
        <dbReference type="SAM" id="Phobius"/>
    </source>
</evidence>
<reference evidence="3" key="1">
    <citation type="submission" date="2017-07" db="EMBL/GenBank/DDBJ databases">
        <title>Draft genome sequence of Effusibacillus lacus strain skLN1.</title>
        <authorList>
            <person name="Watanabe M."/>
            <person name="Kojima H."/>
            <person name="Fukui M."/>
        </authorList>
    </citation>
    <scope>NUCLEOTIDE SEQUENCE [LARGE SCALE GENOMIC DNA]</scope>
    <source>
        <strain evidence="3">skLN1</strain>
    </source>
</reference>
<protein>
    <submittedName>
        <fullName evidence="2">Uncharacterized protein</fullName>
    </submittedName>
</protein>
<dbReference type="AlphaFoldDB" id="A0A292YMI3"/>
<keyword evidence="1" id="KW-0472">Membrane</keyword>
<proteinExistence type="predicted"/>
<keyword evidence="3" id="KW-1185">Reference proteome</keyword>
<dbReference type="EMBL" id="BDUF01000086">
    <property type="protein sequence ID" value="GAX91138.1"/>
    <property type="molecule type" value="Genomic_DNA"/>
</dbReference>
<evidence type="ECO:0000313" key="2">
    <source>
        <dbReference type="EMBL" id="GAX91138.1"/>
    </source>
</evidence>
<dbReference type="RefSeq" id="WP_165912411.1">
    <property type="nucleotide sequence ID" value="NZ_BDUF01000086.1"/>
</dbReference>
<keyword evidence="1" id="KW-0812">Transmembrane</keyword>
<dbReference type="Proteomes" id="UP000217785">
    <property type="component" value="Unassembled WGS sequence"/>
</dbReference>
<name>A0A292YMI3_9BACL</name>
<evidence type="ECO:0000313" key="3">
    <source>
        <dbReference type="Proteomes" id="UP000217785"/>
    </source>
</evidence>
<organism evidence="2 3">
    <name type="scientific">Effusibacillus lacus</name>
    <dbReference type="NCBI Taxonomy" id="1348429"/>
    <lineage>
        <taxon>Bacteria</taxon>
        <taxon>Bacillati</taxon>
        <taxon>Bacillota</taxon>
        <taxon>Bacilli</taxon>
        <taxon>Bacillales</taxon>
        <taxon>Alicyclobacillaceae</taxon>
        <taxon>Effusibacillus</taxon>
    </lineage>
</organism>
<keyword evidence="1" id="KW-1133">Transmembrane helix</keyword>
<gene>
    <name evidence="2" type="ORF">EFBL_2804</name>
</gene>
<comment type="caution">
    <text evidence="2">The sequence shown here is derived from an EMBL/GenBank/DDBJ whole genome shotgun (WGS) entry which is preliminary data.</text>
</comment>
<accession>A0A292YMI3</accession>